<dbReference type="RefSeq" id="WP_345936400.1">
    <property type="nucleotide sequence ID" value="NZ_JBDIVD010000002.1"/>
</dbReference>
<protein>
    <recommendedName>
        <fullName evidence="4">Lipoprotein</fullName>
    </recommendedName>
</protein>
<name>A0ABD5L2F7_PRIAR</name>
<reference evidence="2 3" key="1">
    <citation type="submission" date="2024-05" db="EMBL/GenBank/DDBJ databases">
        <title>The mechanism of isolation and screening of efficient mineral weathering bacteria priestia aryabhattai c4-10 with weathered biotite.</title>
        <authorList>
            <person name="Yang S."/>
        </authorList>
    </citation>
    <scope>NUCLEOTIDE SEQUENCE [LARGE SCALE GENOMIC DNA]</scope>
    <source>
        <strain evidence="2 3">C4-10</strain>
    </source>
</reference>
<gene>
    <name evidence="2" type="ORF">ABDD91_26950</name>
</gene>
<evidence type="ECO:0000313" key="2">
    <source>
        <dbReference type="EMBL" id="MEN3156480.1"/>
    </source>
</evidence>
<dbReference type="Proteomes" id="UP001418804">
    <property type="component" value="Unassembled WGS sequence"/>
</dbReference>
<accession>A0ABD5L2F7</accession>
<comment type="caution">
    <text evidence="2">The sequence shown here is derived from an EMBL/GenBank/DDBJ whole genome shotgun (WGS) entry which is preliminary data.</text>
</comment>
<evidence type="ECO:0000256" key="1">
    <source>
        <dbReference type="SAM" id="SignalP"/>
    </source>
</evidence>
<sequence length="193" mass="22614">MRKFIISLLTITVMFNLIACSPTLAKTTYPDTIKRQIIDNLKDKRTDFDSSRPVNIVKMVKTPKKNYYIVLYTFSPYHTEHLGDAIFKKEKGRYTFVGGLASTEQNINNYAMYLDNVPYNLVYGFNEDNRIRTLRLATLDKKSSYTAPIKKGTYFVNIKKLPRNTDIEKMEHFYIMDCYDKGNKQIPWNECVE</sequence>
<feature type="chain" id="PRO_5044741741" description="Lipoprotein" evidence="1">
    <location>
        <begin position="26"/>
        <end position="193"/>
    </location>
</feature>
<dbReference type="EMBL" id="JBDIVD010000002">
    <property type="protein sequence ID" value="MEN3156480.1"/>
    <property type="molecule type" value="Genomic_DNA"/>
</dbReference>
<keyword evidence="1" id="KW-0732">Signal</keyword>
<reference evidence="2 3" key="2">
    <citation type="submission" date="2024-05" db="EMBL/GenBank/DDBJ databases">
        <authorList>
            <person name="Zheng X."/>
        </authorList>
    </citation>
    <scope>NUCLEOTIDE SEQUENCE [LARGE SCALE GENOMIC DNA]</scope>
    <source>
        <strain evidence="2 3">C4-10</strain>
    </source>
</reference>
<feature type="signal peptide" evidence="1">
    <location>
        <begin position="1"/>
        <end position="25"/>
    </location>
</feature>
<dbReference type="AlphaFoldDB" id="A0ABD5L2F7"/>
<organism evidence="2 3">
    <name type="scientific">Priestia aryabhattai</name>
    <name type="common">Bacillus aryabhattai</name>
    <dbReference type="NCBI Taxonomy" id="412384"/>
    <lineage>
        <taxon>Bacteria</taxon>
        <taxon>Bacillati</taxon>
        <taxon>Bacillota</taxon>
        <taxon>Bacilli</taxon>
        <taxon>Bacillales</taxon>
        <taxon>Bacillaceae</taxon>
        <taxon>Priestia</taxon>
    </lineage>
</organism>
<evidence type="ECO:0000313" key="3">
    <source>
        <dbReference type="Proteomes" id="UP001418804"/>
    </source>
</evidence>
<proteinExistence type="predicted"/>
<evidence type="ECO:0008006" key="4">
    <source>
        <dbReference type="Google" id="ProtNLM"/>
    </source>
</evidence>